<dbReference type="Proteomes" id="UP001334248">
    <property type="component" value="Unassembled WGS sequence"/>
</dbReference>
<name>A0ABR0RY15_9EURO</name>
<dbReference type="GeneID" id="89995838"/>
<dbReference type="PANTHER" id="PTHR24148:SF64">
    <property type="entry name" value="HETEROKARYON INCOMPATIBILITY DOMAIN-CONTAINING PROTEIN"/>
    <property type="match status" value="1"/>
</dbReference>
<evidence type="ECO:0000313" key="1">
    <source>
        <dbReference type="EMBL" id="KAK5945185.1"/>
    </source>
</evidence>
<dbReference type="Pfam" id="PF26639">
    <property type="entry name" value="Het-6_barrel"/>
    <property type="match status" value="1"/>
</dbReference>
<sequence length="276" mass="30551">MSHITLEMSLTAKRSVVGGGLEVLHKFIDESREMAKACESTYGLDGLELALRHTLVGGMIPAAPERWPTAALMVRASDDAVNFMFELHTTLVRVLDELRWALESARKNSNQLRTDDEMHRIREAIALSESMDGTRVYAPFFEWALAQAKLQALSVQRLSQGSALAPEDFKQVKHAIARAQESDKQAMPASDLITLIPEACKTRRFSVTKDKLYMGVGPDITMPGDKLCVIPGCCAPFVIRPKGKHYQLVGECYVHGVMDGEIMAQSNVAMEALLFE</sequence>
<keyword evidence="2" id="KW-1185">Reference proteome</keyword>
<dbReference type="InterPro" id="IPR052895">
    <property type="entry name" value="HetReg/Transcr_Mod"/>
</dbReference>
<comment type="caution">
    <text evidence="1">The sequence shown here is derived from an EMBL/GenBank/DDBJ whole genome shotgun (WGS) entry which is preliminary data.</text>
</comment>
<dbReference type="PANTHER" id="PTHR24148">
    <property type="entry name" value="ANKYRIN REPEAT DOMAIN-CONTAINING PROTEIN 39 HOMOLOG-RELATED"/>
    <property type="match status" value="1"/>
</dbReference>
<reference evidence="1 2" key="1">
    <citation type="journal article" date="2023" name="Res Sq">
        <title>Genomic and morphological characterization of Knufia obscura isolated from the Mars 2020 spacecraft assembly facility.</title>
        <authorList>
            <person name="Chander A.M."/>
            <person name="Teixeira M.M."/>
            <person name="Singh N.K."/>
            <person name="Williams M.P."/>
            <person name="Parker C.W."/>
            <person name="Leo P."/>
            <person name="Stajich J.E."/>
            <person name="Torok T."/>
            <person name="Tighe S."/>
            <person name="Mason C.E."/>
            <person name="Venkateswaran K."/>
        </authorList>
    </citation>
    <scope>NUCLEOTIDE SEQUENCE [LARGE SCALE GENOMIC DNA]</scope>
    <source>
        <strain evidence="1 2">CCFEE 5817</strain>
    </source>
</reference>
<protein>
    <submittedName>
        <fullName evidence="1">Uncharacterized protein</fullName>
    </submittedName>
</protein>
<evidence type="ECO:0000313" key="2">
    <source>
        <dbReference type="Proteomes" id="UP001334248"/>
    </source>
</evidence>
<dbReference type="RefSeq" id="XP_064733275.1">
    <property type="nucleotide sequence ID" value="XM_064870822.1"/>
</dbReference>
<dbReference type="EMBL" id="JAVHJV010000002">
    <property type="protein sequence ID" value="KAK5945185.1"/>
    <property type="molecule type" value="Genomic_DNA"/>
</dbReference>
<organism evidence="1 2">
    <name type="scientific">Knufia obscura</name>
    <dbReference type="NCBI Taxonomy" id="1635080"/>
    <lineage>
        <taxon>Eukaryota</taxon>
        <taxon>Fungi</taxon>
        <taxon>Dikarya</taxon>
        <taxon>Ascomycota</taxon>
        <taxon>Pezizomycotina</taxon>
        <taxon>Eurotiomycetes</taxon>
        <taxon>Chaetothyriomycetidae</taxon>
        <taxon>Chaetothyriales</taxon>
        <taxon>Trichomeriaceae</taxon>
        <taxon>Knufia</taxon>
    </lineage>
</organism>
<gene>
    <name evidence="1" type="ORF">PMZ80_002389</name>
</gene>
<accession>A0ABR0RY15</accession>
<proteinExistence type="predicted"/>